<sequence>MEDLAAYRIPGLPPTAYYIPSFISEAEEEYLLRKSANSAETTPSSDGKPNQLLINEYSAGQGIAPFVQPHEDGAAYHPAVATISLGSGQCLDLYQYLSETDPSPPLTHTMREDVNIPSSSANNVDDATTKHANGKAIAAVPLARVFLEPRSLFIMTGSLYQSHLHGISFSDTDILTSASVEGTPTSLQQGQQESDARPSPTSSNASSVPVANLPLLGDLEIMKIIEREGSYRSERGTRVSLTFRKVERVMKGVLGAGGGKGLLGLGKR</sequence>
<organism evidence="1 2">
    <name type="scientific">Naganishia friedmannii</name>
    <dbReference type="NCBI Taxonomy" id="89922"/>
    <lineage>
        <taxon>Eukaryota</taxon>
        <taxon>Fungi</taxon>
        <taxon>Dikarya</taxon>
        <taxon>Basidiomycota</taxon>
        <taxon>Agaricomycotina</taxon>
        <taxon>Tremellomycetes</taxon>
        <taxon>Filobasidiales</taxon>
        <taxon>Filobasidiaceae</taxon>
        <taxon>Naganishia</taxon>
    </lineage>
</organism>
<gene>
    <name evidence="1" type="ORF">QFC21_001895</name>
</gene>
<dbReference type="EMBL" id="JASBWT010000004">
    <property type="protein sequence ID" value="KAJ9105524.1"/>
    <property type="molecule type" value="Genomic_DNA"/>
</dbReference>
<accession>A0ACC2W2R7</accession>
<proteinExistence type="predicted"/>
<evidence type="ECO:0000313" key="1">
    <source>
        <dbReference type="EMBL" id="KAJ9105524.1"/>
    </source>
</evidence>
<dbReference type="Proteomes" id="UP001227268">
    <property type="component" value="Unassembled WGS sequence"/>
</dbReference>
<reference evidence="1" key="1">
    <citation type="submission" date="2023-04" db="EMBL/GenBank/DDBJ databases">
        <title>Draft Genome sequencing of Naganishia species isolated from polar environments using Oxford Nanopore Technology.</title>
        <authorList>
            <person name="Leo P."/>
            <person name="Venkateswaran K."/>
        </authorList>
    </citation>
    <scope>NUCLEOTIDE SEQUENCE</scope>
    <source>
        <strain evidence="1">MNA-CCFEE 5423</strain>
    </source>
</reference>
<protein>
    <submittedName>
        <fullName evidence="1">Uncharacterized protein</fullName>
    </submittedName>
</protein>
<name>A0ACC2W2R7_9TREE</name>
<keyword evidence="2" id="KW-1185">Reference proteome</keyword>
<comment type="caution">
    <text evidence="1">The sequence shown here is derived from an EMBL/GenBank/DDBJ whole genome shotgun (WGS) entry which is preliminary data.</text>
</comment>
<evidence type="ECO:0000313" key="2">
    <source>
        <dbReference type="Proteomes" id="UP001227268"/>
    </source>
</evidence>